<dbReference type="InterPro" id="IPR045153">
    <property type="entry name" value="Est1/Ebs1-like"/>
</dbReference>
<accession>A0A8H6JFU8</accession>
<feature type="compositionally biased region" description="Polar residues" evidence="2">
    <location>
        <begin position="715"/>
        <end position="724"/>
    </location>
</feature>
<dbReference type="Pfam" id="PF10374">
    <property type="entry name" value="EST1"/>
    <property type="match status" value="1"/>
</dbReference>
<dbReference type="PANTHER" id="PTHR15696">
    <property type="entry name" value="SMG-7 SUPPRESSOR WITH MORPHOLOGICAL EFFECT ON GENITALIA PROTEIN 7"/>
    <property type="match status" value="1"/>
</dbReference>
<dbReference type="Gene3D" id="1.25.40.10">
    <property type="entry name" value="Tetratricopeptide repeat domain"/>
    <property type="match status" value="1"/>
</dbReference>
<evidence type="ECO:0000313" key="5">
    <source>
        <dbReference type="EMBL" id="KAF6812182.1"/>
    </source>
</evidence>
<feature type="domain" description="Telomerase activating protein Est1-like N-terminal" evidence="4">
    <location>
        <begin position="70"/>
        <end position="185"/>
    </location>
</feature>
<comment type="subcellular location">
    <subcellularLocation>
        <location evidence="1">Nucleus</location>
    </subcellularLocation>
</comment>
<reference evidence="5 6" key="1">
    <citation type="journal article" date="2020" name="Phytopathology">
        <title>Genome Sequence Resources of Colletotrichum truncatum, C. plurivorum, C. musicola, and C. sojae: Four Species Pathogenic to Soybean (Glycine max).</title>
        <authorList>
            <person name="Rogerio F."/>
            <person name="Boufleur T.R."/>
            <person name="Ciampi-Guillardi M."/>
            <person name="Sukno S.A."/>
            <person name="Thon M.R."/>
            <person name="Massola Junior N.S."/>
            <person name="Baroncelli R."/>
        </authorList>
    </citation>
    <scope>NUCLEOTIDE SEQUENCE [LARGE SCALE GENOMIC DNA]</scope>
    <source>
        <strain evidence="5 6">LFN0009</strain>
    </source>
</reference>
<dbReference type="Proteomes" id="UP000652219">
    <property type="component" value="Unassembled WGS sequence"/>
</dbReference>
<dbReference type="PANTHER" id="PTHR15696:SF36">
    <property type="entry name" value="NONSENSE-MEDIATED MRNA DECAY FACTOR"/>
    <property type="match status" value="1"/>
</dbReference>
<dbReference type="SUPFAM" id="SSF48452">
    <property type="entry name" value="TPR-like"/>
    <property type="match status" value="1"/>
</dbReference>
<evidence type="ECO:0000313" key="6">
    <source>
        <dbReference type="Proteomes" id="UP000652219"/>
    </source>
</evidence>
<name>A0A8H6JFU8_9PEZI</name>
<comment type="function">
    <text evidence="1">Plays a role in nonsense-mediated mRNA decay.</text>
</comment>
<feature type="domain" description="DNA/RNA-binding" evidence="3">
    <location>
        <begin position="194"/>
        <end position="485"/>
    </location>
</feature>
<feature type="region of interest" description="Disordered" evidence="2">
    <location>
        <begin position="714"/>
        <end position="745"/>
    </location>
</feature>
<dbReference type="InterPro" id="IPR019458">
    <property type="entry name" value="Est1-like_N"/>
</dbReference>
<comment type="caution">
    <text evidence="5">The sequence shown here is derived from an EMBL/GenBank/DDBJ whole genome shotgun (WGS) entry which is preliminary data.</text>
</comment>
<feature type="region of interest" description="Disordered" evidence="2">
    <location>
        <begin position="592"/>
        <end position="642"/>
    </location>
</feature>
<keyword evidence="1" id="KW-0539">Nucleus</keyword>
<evidence type="ECO:0000259" key="4">
    <source>
        <dbReference type="Pfam" id="PF10374"/>
    </source>
</evidence>
<sequence length="949" mass="105399">MEDHIEAAKQAWHHAQKVRKLLQKDVEKLKSDPPGKEQERFEALEKLVSALRLACINAIFHAFEYAATEKVDGNLWQAHALINSEYRKTLARLKGPQHVTKRKLDKMYGNFLKTAQSFYIAYIQRLAAACPIPELLRIAEGIKAENLAEKNPMANVTAPVRQSILKFCHAALIHLGDLSRYRTQARPKVPYEAALTYYSLAHDIIPTSGYAHHQMGIIYLTEKKHLDIIYHFYRAIAIEEPHPIASQNLEAELKDVVQLSSQSKLTLQSTSGRRTGPPDPQDPFMLWFVTLHAYFYKGEPFTQHKELEDEVISRLEMAIKATNTRDMLQKMVLLNISAFQGSVKRMNSKWTAAASMSSQFILRLNARFFVTFCRLLKKELEDVLERQQKGGQASVDGSDKQTDKITPLIENTLPFVRLYAAWMVACRAEILNAQDSLGAFIKDMLRGFAKTLTVLCEVYGLEALMDAPYLLPEDHEAVGLIPLYDAKLPESCRLHYNEGSQAVKPQAGHISGPCSDALHEAWARVLGTIKCGFFLANSDSTFPYSYASTPKGLQFEFVENYDPKVSNAAPASIPPVEENVTKVTVPRPHKVEIQAQAPRKHVQKAPSQSSPSTAPPQVTPQAREQPTPGRNRTQGQSEYDFSSDTDMLNMVNDFLMPPIANHESPETPEDASYGMHSATANDLFGVPSTTSPPAVTSATSKAFPSLPWNMIYTPTPHSKNSELTPPNPATRDSAARQSFDGDAAKRNVSISGTNYLDDPFAVEQNTFVPQQQLRYTGTPEAHMTAHQDRLLQAFGKQPDARPMSREYSGASGGYGLWPTPYGEGNTNALQPRAASTHVRSMSGSRYQHPQSPNVPQVGENFPVSLGTQFSNVSSVYQSTPCNGITYTATTAFGRGPIAHMQEDPTHYKNLVRNNAGAATDGYTAGYNDMILQAAMADEMRRASGQNPRR</sequence>
<dbReference type="GO" id="GO:0005634">
    <property type="term" value="C:nucleus"/>
    <property type="evidence" value="ECO:0007669"/>
    <property type="project" value="UniProtKB-SubCell"/>
</dbReference>
<dbReference type="AlphaFoldDB" id="A0A8H6JFU8"/>
<evidence type="ECO:0000256" key="2">
    <source>
        <dbReference type="SAM" id="MobiDB-lite"/>
    </source>
</evidence>
<dbReference type="Pfam" id="PF10373">
    <property type="entry name" value="EST1_DNA_bind"/>
    <property type="match status" value="1"/>
</dbReference>
<gene>
    <name evidence="5" type="ORF">CSOJ01_05306</name>
</gene>
<evidence type="ECO:0000259" key="3">
    <source>
        <dbReference type="Pfam" id="PF10373"/>
    </source>
</evidence>
<keyword evidence="6" id="KW-1185">Reference proteome</keyword>
<organism evidence="5 6">
    <name type="scientific">Colletotrichum sojae</name>
    <dbReference type="NCBI Taxonomy" id="2175907"/>
    <lineage>
        <taxon>Eukaryota</taxon>
        <taxon>Fungi</taxon>
        <taxon>Dikarya</taxon>
        <taxon>Ascomycota</taxon>
        <taxon>Pezizomycotina</taxon>
        <taxon>Sordariomycetes</taxon>
        <taxon>Hypocreomycetidae</taxon>
        <taxon>Glomerellales</taxon>
        <taxon>Glomerellaceae</taxon>
        <taxon>Colletotrichum</taxon>
        <taxon>Colletotrichum orchidearum species complex</taxon>
    </lineage>
</organism>
<evidence type="ECO:0000256" key="1">
    <source>
        <dbReference type="RuleBase" id="RU369098"/>
    </source>
</evidence>
<keyword evidence="1" id="KW-0866">Nonsense-mediated mRNA decay</keyword>
<dbReference type="GO" id="GO:0000184">
    <property type="term" value="P:nuclear-transcribed mRNA catabolic process, nonsense-mediated decay"/>
    <property type="evidence" value="ECO:0007669"/>
    <property type="project" value="UniProtKB-KW"/>
</dbReference>
<dbReference type="InterPro" id="IPR018834">
    <property type="entry name" value="DNA/RNA-bd_Est1-type"/>
</dbReference>
<proteinExistence type="predicted"/>
<dbReference type="InterPro" id="IPR011990">
    <property type="entry name" value="TPR-like_helical_dom_sf"/>
</dbReference>
<feature type="compositionally biased region" description="Polar residues" evidence="2">
    <location>
        <begin position="628"/>
        <end position="642"/>
    </location>
</feature>
<dbReference type="EMBL" id="WIGN01000066">
    <property type="protein sequence ID" value="KAF6812182.1"/>
    <property type="molecule type" value="Genomic_DNA"/>
</dbReference>
<protein>
    <recommendedName>
        <fullName evidence="1">Nonsense-mediated mRNA decay factor</fullName>
    </recommendedName>
</protein>